<protein>
    <submittedName>
        <fullName evidence="4">Acyl-CoA carboxylase subunit beta</fullName>
    </submittedName>
</protein>
<dbReference type="SUPFAM" id="SSF52096">
    <property type="entry name" value="ClpP/crotonase"/>
    <property type="match status" value="2"/>
</dbReference>
<dbReference type="InterPro" id="IPR051047">
    <property type="entry name" value="AccD/PCCB"/>
</dbReference>
<dbReference type="PROSITE" id="PS50980">
    <property type="entry name" value="COA_CT_NTER"/>
    <property type="match status" value="1"/>
</dbReference>
<feature type="domain" description="CoA carboxyltransferase N-terminal" evidence="2">
    <location>
        <begin position="13"/>
        <end position="269"/>
    </location>
</feature>
<name>A0ABN2LFY3_9ACTN</name>
<dbReference type="InterPro" id="IPR029045">
    <property type="entry name" value="ClpP/crotonase-like_dom_sf"/>
</dbReference>
<accession>A0ABN2LFY3</accession>
<dbReference type="Gene3D" id="3.90.226.10">
    <property type="entry name" value="2-enoyl-CoA Hydratase, Chain A, domain 1"/>
    <property type="match status" value="2"/>
</dbReference>
<dbReference type="Pfam" id="PF01039">
    <property type="entry name" value="Carboxyl_trans"/>
    <property type="match status" value="1"/>
</dbReference>
<dbReference type="InterPro" id="IPR000438">
    <property type="entry name" value="Acetyl_CoA_COase_Trfase_b_su"/>
</dbReference>
<dbReference type="EMBL" id="BAAALT010000013">
    <property type="protein sequence ID" value="GAA1787326.1"/>
    <property type="molecule type" value="Genomic_DNA"/>
</dbReference>
<proteinExistence type="predicted"/>
<evidence type="ECO:0000259" key="3">
    <source>
        <dbReference type="PROSITE" id="PS50989"/>
    </source>
</evidence>
<feature type="domain" description="CoA carboxyltransferase C-terminal" evidence="3">
    <location>
        <begin position="278"/>
        <end position="507"/>
    </location>
</feature>
<dbReference type="PANTHER" id="PTHR43842:SF2">
    <property type="entry name" value="PROPIONYL-COA CARBOXYLASE BETA CHAIN, MITOCHONDRIAL"/>
    <property type="match status" value="1"/>
</dbReference>
<organism evidence="4 5">
    <name type="scientific">Luedemannella flava</name>
    <dbReference type="NCBI Taxonomy" id="349316"/>
    <lineage>
        <taxon>Bacteria</taxon>
        <taxon>Bacillati</taxon>
        <taxon>Actinomycetota</taxon>
        <taxon>Actinomycetes</taxon>
        <taxon>Micromonosporales</taxon>
        <taxon>Micromonosporaceae</taxon>
        <taxon>Luedemannella</taxon>
    </lineage>
</organism>
<evidence type="ECO:0000313" key="5">
    <source>
        <dbReference type="Proteomes" id="UP001500218"/>
    </source>
</evidence>
<dbReference type="InterPro" id="IPR011763">
    <property type="entry name" value="COA_CT_C"/>
</dbReference>
<feature type="compositionally biased region" description="Basic and acidic residues" evidence="1">
    <location>
        <begin position="16"/>
        <end position="36"/>
    </location>
</feature>
<dbReference type="PRINTS" id="PR01070">
    <property type="entry name" value="ACCCTRFRASEB"/>
</dbReference>
<dbReference type="InterPro" id="IPR034733">
    <property type="entry name" value="AcCoA_carboxyl_beta"/>
</dbReference>
<dbReference type="PROSITE" id="PS50989">
    <property type="entry name" value="COA_CT_CTER"/>
    <property type="match status" value="1"/>
</dbReference>
<keyword evidence="5" id="KW-1185">Reference proteome</keyword>
<sequence length="525" mass="56594">MTAEPGTPDIHTTAGKIEDLARRSEEAVHAGSERAVAKQHARGKKTARERIDLLIDPGSFVELDELARHRSTNFGLDRARPYGDGVITGYGTVDGRQVCVFAQDFTVFGGSLGEVFGEKIVKLMDLAMKIGCPLIGINDSGGARIQEGVVSLGRYGEIFFRNVRASGVIPQISLVMGPCAGGAVYSPAITDFTVMVDQTSHMFITGPDVIKTVTGEDVGFEELGGARAHNQRSGNAHYLATDEEDAVDYVRALLAYLPGNNSDDPPAWPRAADLDPDDADRALDVLIPDSANQPYDIRTVIGTVLDDGEFLEVSPLFAPNIVVGLGRVEGYPVGVVANQPLHLAGCLDIDASEKAARFVRTCDAFNIPLLTFVDVPGFLPGTAQEWGGIIRRGAKLIYAYAEATVPKITTITRKAYGGAYDVMGSKHLGADLNFAWPTAQVAVMGAQGAVNILYRDELRTSPDERSRLIQEYEDTLANPYLAAERGYVDAVIPPAHTRAQITRGLRALRTKRETLPPKKHGNIPL</sequence>
<dbReference type="InterPro" id="IPR011762">
    <property type="entry name" value="COA_CT_N"/>
</dbReference>
<dbReference type="PANTHER" id="PTHR43842">
    <property type="entry name" value="PROPIONYL-COA CARBOXYLASE BETA CHAIN"/>
    <property type="match status" value="1"/>
</dbReference>
<comment type="caution">
    <text evidence="4">The sequence shown here is derived from an EMBL/GenBank/DDBJ whole genome shotgun (WGS) entry which is preliminary data.</text>
</comment>
<reference evidence="4 5" key="1">
    <citation type="journal article" date="2019" name="Int. J. Syst. Evol. Microbiol.">
        <title>The Global Catalogue of Microorganisms (GCM) 10K type strain sequencing project: providing services to taxonomists for standard genome sequencing and annotation.</title>
        <authorList>
            <consortium name="The Broad Institute Genomics Platform"/>
            <consortium name="The Broad Institute Genome Sequencing Center for Infectious Disease"/>
            <person name="Wu L."/>
            <person name="Ma J."/>
        </authorList>
    </citation>
    <scope>NUCLEOTIDE SEQUENCE [LARGE SCALE GENOMIC DNA]</scope>
    <source>
        <strain evidence="4 5">JCM 13250</strain>
    </source>
</reference>
<evidence type="ECO:0000259" key="2">
    <source>
        <dbReference type="PROSITE" id="PS50980"/>
    </source>
</evidence>
<feature type="region of interest" description="Disordered" evidence="1">
    <location>
        <begin position="1"/>
        <end position="43"/>
    </location>
</feature>
<dbReference type="Proteomes" id="UP001500218">
    <property type="component" value="Unassembled WGS sequence"/>
</dbReference>
<gene>
    <name evidence="4" type="ORF">GCM10009682_06690</name>
</gene>
<evidence type="ECO:0000256" key="1">
    <source>
        <dbReference type="SAM" id="MobiDB-lite"/>
    </source>
</evidence>
<evidence type="ECO:0000313" key="4">
    <source>
        <dbReference type="EMBL" id="GAA1787326.1"/>
    </source>
</evidence>